<gene>
    <name evidence="1" type="ORF">BOTBODRAFT_345547</name>
</gene>
<dbReference type="InParanoid" id="A0A067MFH7"/>
<evidence type="ECO:0000313" key="1">
    <source>
        <dbReference type="EMBL" id="KDQ14548.1"/>
    </source>
</evidence>
<sequence>MNSANSATRRPSKTSLGPSVVIYSNLHTYTNAHAPVLALCSSCLLRAFLPRIPPPVQGSHRYLFDAQVEFRRLNFWPPSTVLTCHRAPSTHPNLIRPQSSSSHTTNLPCAYPATITLATMSEIINTEPPAHRTTEPILNGPPLEVVIHPSAQEPMEVWTTLTFIWAGQTYVTELAESDR</sequence>
<evidence type="ECO:0000313" key="2">
    <source>
        <dbReference type="Proteomes" id="UP000027195"/>
    </source>
</evidence>
<protein>
    <submittedName>
        <fullName evidence="1">Uncharacterized protein</fullName>
    </submittedName>
</protein>
<dbReference type="Proteomes" id="UP000027195">
    <property type="component" value="Unassembled WGS sequence"/>
</dbReference>
<name>A0A067MFH7_BOTB1</name>
<dbReference type="AlphaFoldDB" id="A0A067MFH7"/>
<keyword evidence="2" id="KW-1185">Reference proteome</keyword>
<proteinExistence type="predicted"/>
<reference evidence="2" key="1">
    <citation type="journal article" date="2014" name="Proc. Natl. Acad. Sci. U.S.A.">
        <title>Extensive sampling of basidiomycete genomes demonstrates inadequacy of the white-rot/brown-rot paradigm for wood decay fungi.</title>
        <authorList>
            <person name="Riley R."/>
            <person name="Salamov A.A."/>
            <person name="Brown D.W."/>
            <person name="Nagy L.G."/>
            <person name="Floudas D."/>
            <person name="Held B.W."/>
            <person name="Levasseur A."/>
            <person name="Lombard V."/>
            <person name="Morin E."/>
            <person name="Otillar R."/>
            <person name="Lindquist E.A."/>
            <person name="Sun H."/>
            <person name="LaButti K.M."/>
            <person name="Schmutz J."/>
            <person name="Jabbour D."/>
            <person name="Luo H."/>
            <person name="Baker S.E."/>
            <person name="Pisabarro A.G."/>
            <person name="Walton J.D."/>
            <person name="Blanchette R.A."/>
            <person name="Henrissat B."/>
            <person name="Martin F."/>
            <person name="Cullen D."/>
            <person name="Hibbett D.S."/>
            <person name="Grigoriev I.V."/>
        </authorList>
    </citation>
    <scope>NUCLEOTIDE SEQUENCE [LARGE SCALE GENOMIC DNA]</scope>
    <source>
        <strain evidence="2">FD-172 SS1</strain>
    </source>
</reference>
<dbReference type="HOGENOM" id="CLU_1503212_0_0_1"/>
<dbReference type="EMBL" id="KL198037">
    <property type="protein sequence ID" value="KDQ14548.1"/>
    <property type="molecule type" value="Genomic_DNA"/>
</dbReference>
<accession>A0A067MFH7</accession>
<organism evidence="1 2">
    <name type="scientific">Botryobasidium botryosum (strain FD-172 SS1)</name>
    <dbReference type="NCBI Taxonomy" id="930990"/>
    <lineage>
        <taxon>Eukaryota</taxon>
        <taxon>Fungi</taxon>
        <taxon>Dikarya</taxon>
        <taxon>Basidiomycota</taxon>
        <taxon>Agaricomycotina</taxon>
        <taxon>Agaricomycetes</taxon>
        <taxon>Cantharellales</taxon>
        <taxon>Botryobasidiaceae</taxon>
        <taxon>Botryobasidium</taxon>
    </lineage>
</organism>